<dbReference type="GO" id="GO:0005886">
    <property type="term" value="C:plasma membrane"/>
    <property type="evidence" value="ECO:0007669"/>
    <property type="project" value="UniProtKB-SubCell"/>
</dbReference>
<dbReference type="Pfam" id="PF04290">
    <property type="entry name" value="DctQ"/>
    <property type="match status" value="1"/>
</dbReference>
<comment type="function">
    <text evidence="9">Part of the tripartite ATP-independent periplasmic (TRAP) transport system.</text>
</comment>
<dbReference type="PANTHER" id="PTHR35011:SF4">
    <property type="entry name" value="SLL1102 PROTEIN"/>
    <property type="match status" value="1"/>
</dbReference>
<comment type="subunit">
    <text evidence="9">The complex comprises the extracytoplasmic solute receptor protein and the two transmembrane proteins.</text>
</comment>
<dbReference type="AlphaFoldDB" id="K4KNA0"/>
<sequence>MTQSRLLALQSTVMAITTTLGRAVAWLTVVLVLVTFTVVLLRYGFQWSHMALQEAIVYLHCIVFLLALAWTADADQHVRVDIFYRRFTVRQKAWINCLGSLVFLLPFSLFLLWVTWPFFQSAWAIKEASGEAGGLPWVYWLKGLLPLAAASLVMQAIGQVLGNLGRLLAEVEA</sequence>
<evidence type="ECO:0000259" key="10">
    <source>
        <dbReference type="Pfam" id="PF04290"/>
    </source>
</evidence>
<feature type="transmembrane region" description="Helical" evidence="9">
    <location>
        <begin position="93"/>
        <end position="119"/>
    </location>
</feature>
<reference evidence="11 12" key="1">
    <citation type="journal article" date="2013" name="Genome Announc.">
        <title>Complete genome sequence of Simiduia agarivorans SA1(T), a marine bacterium able to degrade a variety of polysaccharides.</title>
        <authorList>
            <person name="Lin S.Y."/>
            <person name="Shieh W.Y."/>
            <person name="Chen J.S."/>
            <person name="Tang S.L."/>
        </authorList>
    </citation>
    <scope>NUCLEOTIDE SEQUENCE [LARGE SCALE GENOMIC DNA]</scope>
    <source>
        <strain evidence="12">DSM 21679 / JCM 13881 / BCRC 17597 / SA1</strain>
    </source>
</reference>
<keyword evidence="5 9" id="KW-0812">Transmembrane</keyword>
<evidence type="ECO:0000256" key="3">
    <source>
        <dbReference type="ARBA" id="ARBA00022475"/>
    </source>
</evidence>
<keyword evidence="6 9" id="KW-1133">Transmembrane helix</keyword>
<dbReference type="Proteomes" id="UP000000466">
    <property type="component" value="Chromosome"/>
</dbReference>
<evidence type="ECO:0000256" key="8">
    <source>
        <dbReference type="ARBA" id="ARBA00038436"/>
    </source>
</evidence>
<evidence type="ECO:0000256" key="4">
    <source>
        <dbReference type="ARBA" id="ARBA00022519"/>
    </source>
</evidence>
<evidence type="ECO:0000256" key="7">
    <source>
        <dbReference type="ARBA" id="ARBA00023136"/>
    </source>
</evidence>
<dbReference type="HOGENOM" id="CLU_086356_2_2_6"/>
<evidence type="ECO:0000313" key="11">
    <source>
        <dbReference type="EMBL" id="AFU99675.1"/>
    </source>
</evidence>
<dbReference type="InterPro" id="IPR007387">
    <property type="entry name" value="TRAP_DctQ"/>
</dbReference>
<evidence type="ECO:0000256" key="1">
    <source>
        <dbReference type="ARBA" id="ARBA00004429"/>
    </source>
</evidence>
<proteinExistence type="inferred from homology"/>
<evidence type="ECO:0000256" key="9">
    <source>
        <dbReference type="RuleBase" id="RU369079"/>
    </source>
</evidence>
<dbReference type="PANTHER" id="PTHR35011">
    <property type="entry name" value="2,3-DIKETO-L-GULONATE TRAP TRANSPORTER SMALL PERMEASE PROTEIN YIAM"/>
    <property type="match status" value="1"/>
</dbReference>
<comment type="subcellular location">
    <subcellularLocation>
        <location evidence="1 9">Cell inner membrane</location>
        <topology evidence="1 9">Multi-pass membrane protein</topology>
    </subcellularLocation>
</comment>
<feature type="domain" description="Tripartite ATP-independent periplasmic transporters DctQ component" evidence="10">
    <location>
        <begin position="31"/>
        <end position="163"/>
    </location>
</feature>
<keyword evidence="7 9" id="KW-0472">Membrane</keyword>
<dbReference type="KEGG" id="saga:M5M_12615"/>
<keyword evidence="2 9" id="KW-0813">Transport</keyword>
<dbReference type="STRING" id="1117647.M5M_12615"/>
<feature type="transmembrane region" description="Helical" evidence="9">
    <location>
        <begin position="55"/>
        <end position="72"/>
    </location>
</feature>
<dbReference type="RefSeq" id="WP_015047839.1">
    <property type="nucleotide sequence ID" value="NC_018868.3"/>
</dbReference>
<keyword evidence="12" id="KW-1185">Reference proteome</keyword>
<feature type="transmembrane region" description="Helical" evidence="9">
    <location>
        <begin position="139"/>
        <end position="158"/>
    </location>
</feature>
<accession>K4KNA0</accession>
<keyword evidence="4 9" id="KW-0997">Cell inner membrane</keyword>
<feature type="transmembrane region" description="Helical" evidence="9">
    <location>
        <begin position="20"/>
        <end position="43"/>
    </location>
</feature>
<name>K4KNA0_SIMAS</name>
<evidence type="ECO:0000256" key="2">
    <source>
        <dbReference type="ARBA" id="ARBA00022448"/>
    </source>
</evidence>
<evidence type="ECO:0000256" key="6">
    <source>
        <dbReference type="ARBA" id="ARBA00022989"/>
    </source>
</evidence>
<dbReference type="EMBL" id="CP003746">
    <property type="protein sequence ID" value="AFU99675.1"/>
    <property type="molecule type" value="Genomic_DNA"/>
</dbReference>
<comment type="similarity">
    <text evidence="8 9">Belongs to the TRAP transporter small permease family.</text>
</comment>
<dbReference type="InterPro" id="IPR055348">
    <property type="entry name" value="DctQ"/>
</dbReference>
<protein>
    <recommendedName>
        <fullName evidence="9">TRAP transporter small permease protein</fullName>
    </recommendedName>
</protein>
<organism evidence="11 12">
    <name type="scientific">Simiduia agarivorans (strain DSM 21679 / JCM 13881 / BCRC 17597 / SA1)</name>
    <dbReference type="NCBI Taxonomy" id="1117647"/>
    <lineage>
        <taxon>Bacteria</taxon>
        <taxon>Pseudomonadati</taxon>
        <taxon>Pseudomonadota</taxon>
        <taxon>Gammaproteobacteria</taxon>
        <taxon>Cellvibrionales</taxon>
        <taxon>Cellvibrionaceae</taxon>
        <taxon>Simiduia</taxon>
    </lineage>
</organism>
<evidence type="ECO:0000313" key="12">
    <source>
        <dbReference type="Proteomes" id="UP000000466"/>
    </source>
</evidence>
<gene>
    <name evidence="11" type="ordered locus">M5M_12615</name>
</gene>
<evidence type="ECO:0000256" key="5">
    <source>
        <dbReference type="ARBA" id="ARBA00022692"/>
    </source>
</evidence>
<dbReference type="eggNOG" id="COG4665">
    <property type="taxonomic scope" value="Bacteria"/>
</dbReference>
<dbReference type="GO" id="GO:0022857">
    <property type="term" value="F:transmembrane transporter activity"/>
    <property type="evidence" value="ECO:0007669"/>
    <property type="project" value="UniProtKB-UniRule"/>
</dbReference>
<keyword evidence="3" id="KW-1003">Cell membrane</keyword>